<dbReference type="Pfam" id="PF14420">
    <property type="entry name" value="Clr5"/>
    <property type="match status" value="1"/>
</dbReference>
<evidence type="ECO:0000256" key="4">
    <source>
        <dbReference type="SAM" id="MobiDB-lite"/>
    </source>
</evidence>
<feature type="repeat" description="ANK" evidence="3">
    <location>
        <begin position="736"/>
        <end position="765"/>
    </location>
</feature>
<keyword evidence="2 3" id="KW-0040">ANK repeat</keyword>
<feature type="repeat" description="ANK" evidence="3">
    <location>
        <begin position="765"/>
        <end position="797"/>
    </location>
</feature>
<name>A0A9P9FVE1_9HYPO</name>
<feature type="compositionally biased region" description="Acidic residues" evidence="4">
    <location>
        <begin position="388"/>
        <end position="404"/>
    </location>
</feature>
<dbReference type="Proteomes" id="UP000738349">
    <property type="component" value="Unassembled WGS sequence"/>
</dbReference>
<feature type="repeat" description="ANK" evidence="3">
    <location>
        <begin position="1105"/>
        <end position="1133"/>
    </location>
</feature>
<accession>A0A9P9FVE1</accession>
<dbReference type="OrthoDB" id="539213at2759"/>
<dbReference type="PROSITE" id="PS50297">
    <property type="entry name" value="ANK_REP_REGION"/>
    <property type="match status" value="5"/>
</dbReference>
<dbReference type="Pfam" id="PF00023">
    <property type="entry name" value="Ank"/>
    <property type="match status" value="1"/>
</dbReference>
<dbReference type="InterPro" id="IPR051165">
    <property type="entry name" value="Multifunctional_ANK_Repeat"/>
</dbReference>
<evidence type="ECO:0000256" key="2">
    <source>
        <dbReference type="ARBA" id="ARBA00023043"/>
    </source>
</evidence>
<dbReference type="Pfam" id="PF12796">
    <property type="entry name" value="Ank_2"/>
    <property type="match status" value="3"/>
</dbReference>
<evidence type="ECO:0000313" key="6">
    <source>
        <dbReference type="EMBL" id="KAH7176031.1"/>
    </source>
</evidence>
<gene>
    <name evidence="6" type="ORF">EDB81DRAFT_31375</name>
</gene>
<dbReference type="InterPro" id="IPR025676">
    <property type="entry name" value="Clr5_dom"/>
</dbReference>
<dbReference type="PROSITE" id="PS50088">
    <property type="entry name" value="ANK_REPEAT"/>
    <property type="match status" value="6"/>
</dbReference>
<dbReference type="Gene3D" id="1.25.40.20">
    <property type="entry name" value="Ankyrin repeat-containing domain"/>
    <property type="match status" value="4"/>
</dbReference>
<comment type="caution">
    <text evidence="6">The sequence shown here is derived from an EMBL/GenBank/DDBJ whole genome shotgun (WGS) entry which is preliminary data.</text>
</comment>
<dbReference type="PANTHER" id="PTHR24123:SF33">
    <property type="entry name" value="PROTEIN HOS4"/>
    <property type="match status" value="1"/>
</dbReference>
<evidence type="ECO:0000259" key="5">
    <source>
        <dbReference type="Pfam" id="PF14420"/>
    </source>
</evidence>
<dbReference type="InterPro" id="IPR036770">
    <property type="entry name" value="Ankyrin_rpt-contain_sf"/>
</dbReference>
<keyword evidence="1" id="KW-0677">Repeat</keyword>
<sequence length="1230" mass="136463">MTMSLTSEEWERWRNVIHTLYILEDLPLCGPSGVIEKMKLRYGFRASKRQYEYRFQQWGFEKNMPGGNYPIITSRLGKRKLEGKESNVFWRGALVPAAKVRKESSRHGYMTTLERLHMAREPDAATSPATPAGVQICTPPPYPVFRRVFQELPILQFLRSTLIFFEPPPPFTASVSTMGSILCGNHESSTSDRILVAARSLLPISAFEKEVPGSSITLDNIYHSTSTQILKVMAYAISNNFPGHGNRKEIYRWLMSLGTFGPDIIRLLQDPSNQALLQGLLRLAVEEGDVLLASTLLDAGADPNANNCVHEGCPIPLRPLQYSCFNGNLKLVKELLRAKAQIDYPEFGWSCSPLLFAIYGCFGEFWSRPLAEEATIEAVGTGARDVSDSNDGDDGDDDDDDDDDNTTKFSTEQKRYQVEALLTLIHELLNAGADVNAIAADPDNTEYSLKEWRKTADPQYRWYSLICEKHSALTLGSSFRCPELVDFLISKGAEISFHIDGARSALRECLYNSSERFVSVVHGRGTCETLADRLGWSRDPRKVSRVLEAAKRLIMAGVDVNDHKTCHPCDGYCEEHPDLECYSPFDLGILAQDRDLIDALWSAGAKPTRYSFDTAIEAQDYDTFCQLLESEADFPEWAVTPDEWPTTDDELWYMESRRATETQKRRAMILAAIRIGACAGLKSLTRSYDCSNIDGNCSALREAIKKCCAGGCQDPLVCLLQSNILPQDSLASALGSSIEVAIRQGHLETVDVLLIAGADVNAGDTEDTPLMLAIEGEHRELVQKLLDRGAKVETPKRGNLLVKAIHCGDHDIIQLLMAHASRDSLGRHYFFGEWCSPLAAAIFKEQWAIVDQLLQLGASVNPSSQHDRRLPYKTPLWASVKRKMISTAEWLIEKGAEVNDELALKAAADDEDSVLLRLLVEKLSTEERRGRRNTLHVALQTAVDRGHLNNFRLILQSNIVDFLRSLLDAGANPDTLTEDNHRGPYTTLLEAIHQRDPECVRIILETRARTNEELPPETAYSPLQLAAFEGNPETVRILLSHGQDPDIVSSCTKTYQWYSGNLRTNHPIGTSVQNATMEKNCEILKALLQHGANPNATTRHCPHGPLQIACRDGSLELVEVLLEYGANVNLPPAKNFGATALQFAAIGGYVGIAHLLLEKGADVDAEPAENEGRTALEGAAEHGRIDMVQLLKNAGADISESGRGQYERALRRASNNGHFATAELLRSFLS</sequence>
<feature type="repeat" description="ANK" evidence="3">
    <location>
        <begin position="1136"/>
        <end position="1168"/>
    </location>
</feature>
<reference evidence="6" key="1">
    <citation type="journal article" date="2021" name="Nat. Commun.">
        <title>Genetic determinants of endophytism in the Arabidopsis root mycobiome.</title>
        <authorList>
            <person name="Mesny F."/>
            <person name="Miyauchi S."/>
            <person name="Thiergart T."/>
            <person name="Pickel B."/>
            <person name="Atanasova L."/>
            <person name="Karlsson M."/>
            <person name="Huettel B."/>
            <person name="Barry K.W."/>
            <person name="Haridas S."/>
            <person name="Chen C."/>
            <person name="Bauer D."/>
            <person name="Andreopoulos W."/>
            <person name="Pangilinan J."/>
            <person name="LaButti K."/>
            <person name="Riley R."/>
            <person name="Lipzen A."/>
            <person name="Clum A."/>
            <person name="Drula E."/>
            <person name="Henrissat B."/>
            <person name="Kohler A."/>
            <person name="Grigoriev I.V."/>
            <person name="Martin F.M."/>
            <person name="Hacquard S."/>
        </authorList>
    </citation>
    <scope>NUCLEOTIDE SEQUENCE</scope>
    <source>
        <strain evidence="6">MPI-CAGE-AT-0147</strain>
    </source>
</reference>
<feature type="repeat" description="ANK" evidence="3">
    <location>
        <begin position="1018"/>
        <end position="1050"/>
    </location>
</feature>
<dbReference type="SUPFAM" id="SSF48403">
    <property type="entry name" value="Ankyrin repeat"/>
    <property type="match status" value="3"/>
</dbReference>
<evidence type="ECO:0000256" key="1">
    <source>
        <dbReference type="ARBA" id="ARBA00022737"/>
    </source>
</evidence>
<dbReference type="PANTHER" id="PTHR24123">
    <property type="entry name" value="ANKYRIN REPEAT-CONTAINING"/>
    <property type="match status" value="1"/>
</dbReference>
<dbReference type="AlphaFoldDB" id="A0A9P9FVE1"/>
<keyword evidence="7" id="KW-1185">Reference proteome</keyword>
<evidence type="ECO:0000313" key="7">
    <source>
        <dbReference type="Proteomes" id="UP000738349"/>
    </source>
</evidence>
<organism evidence="6 7">
    <name type="scientific">Dactylonectria macrodidyma</name>
    <dbReference type="NCBI Taxonomy" id="307937"/>
    <lineage>
        <taxon>Eukaryota</taxon>
        <taxon>Fungi</taxon>
        <taxon>Dikarya</taxon>
        <taxon>Ascomycota</taxon>
        <taxon>Pezizomycotina</taxon>
        <taxon>Sordariomycetes</taxon>
        <taxon>Hypocreomycetidae</taxon>
        <taxon>Hypocreales</taxon>
        <taxon>Nectriaceae</taxon>
        <taxon>Dactylonectria</taxon>
    </lineage>
</organism>
<dbReference type="SMART" id="SM00248">
    <property type="entry name" value="ANK"/>
    <property type="match status" value="16"/>
</dbReference>
<evidence type="ECO:0000256" key="3">
    <source>
        <dbReference type="PROSITE-ProRule" id="PRU00023"/>
    </source>
</evidence>
<feature type="repeat" description="ANK" evidence="3">
    <location>
        <begin position="1171"/>
        <end position="1203"/>
    </location>
</feature>
<protein>
    <submittedName>
        <fullName evidence="6">Ankyrin repeat-containing domain protein</fullName>
    </submittedName>
</protein>
<feature type="region of interest" description="Disordered" evidence="4">
    <location>
        <begin position="381"/>
        <end position="410"/>
    </location>
</feature>
<feature type="domain" description="Clr5" evidence="5">
    <location>
        <begin position="7"/>
        <end position="62"/>
    </location>
</feature>
<dbReference type="EMBL" id="JAGMUV010000001">
    <property type="protein sequence ID" value="KAH7176031.1"/>
    <property type="molecule type" value="Genomic_DNA"/>
</dbReference>
<dbReference type="InterPro" id="IPR002110">
    <property type="entry name" value="Ankyrin_rpt"/>
</dbReference>
<proteinExistence type="predicted"/>